<dbReference type="Proteomes" id="UP001362999">
    <property type="component" value="Unassembled WGS sequence"/>
</dbReference>
<dbReference type="InterPro" id="IPR001180">
    <property type="entry name" value="CNH_dom"/>
</dbReference>
<dbReference type="AlphaFoldDB" id="A0AAW0BGK4"/>
<dbReference type="PROSITE" id="PS50219">
    <property type="entry name" value="CNH"/>
    <property type="match status" value="1"/>
</dbReference>
<keyword evidence="4" id="KW-1185">Reference proteome</keyword>
<name>A0AAW0BGK4_9AGAR</name>
<accession>A0AAW0BGK4</accession>
<evidence type="ECO:0000256" key="1">
    <source>
        <dbReference type="ARBA" id="ARBA00022658"/>
    </source>
</evidence>
<dbReference type="SUPFAM" id="SSF69322">
    <property type="entry name" value="Tricorn protease domain 2"/>
    <property type="match status" value="1"/>
</dbReference>
<dbReference type="EMBL" id="JAWWNJ010000034">
    <property type="protein sequence ID" value="KAK7025001.1"/>
    <property type="molecule type" value="Genomic_DNA"/>
</dbReference>
<dbReference type="PANTHER" id="PTHR46572">
    <property type="entry name" value="RHO1 GDP-GTP EXCHANGE PROTEIN 1-RELATED"/>
    <property type="match status" value="1"/>
</dbReference>
<reference evidence="3 4" key="1">
    <citation type="journal article" date="2024" name="J Genomics">
        <title>Draft genome sequencing and assembly of Favolaschia claudopus CIRM-BRFM 2984 isolated from oak limbs.</title>
        <authorList>
            <person name="Navarro D."/>
            <person name="Drula E."/>
            <person name="Chaduli D."/>
            <person name="Cazenave R."/>
            <person name="Ahrendt S."/>
            <person name="Wang J."/>
            <person name="Lipzen A."/>
            <person name="Daum C."/>
            <person name="Barry K."/>
            <person name="Grigoriev I.V."/>
            <person name="Favel A."/>
            <person name="Rosso M.N."/>
            <person name="Martin F."/>
        </authorList>
    </citation>
    <scope>NUCLEOTIDE SEQUENCE [LARGE SCALE GENOMIC DNA]</scope>
    <source>
        <strain evidence="3 4">CIRM-BRFM 2984</strain>
    </source>
</reference>
<dbReference type="InterPro" id="IPR052233">
    <property type="entry name" value="Rho-type_GEFs"/>
</dbReference>
<organism evidence="3 4">
    <name type="scientific">Favolaschia claudopus</name>
    <dbReference type="NCBI Taxonomy" id="2862362"/>
    <lineage>
        <taxon>Eukaryota</taxon>
        <taxon>Fungi</taxon>
        <taxon>Dikarya</taxon>
        <taxon>Basidiomycota</taxon>
        <taxon>Agaricomycotina</taxon>
        <taxon>Agaricomycetes</taxon>
        <taxon>Agaricomycetidae</taxon>
        <taxon>Agaricales</taxon>
        <taxon>Marasmiineae</taxon>
        <taxon>Mycenaceae</taxon>
        <taxon>Favolaschia</taxon>
    </lineage>
</organism>
<proteinExistence type="predicted"/>
<keyword evidence="1" id="KW-0344">Guanine-nucleotide releasing factor</keyword>
<sequence length="409" mass="45431">MPLLSFVSQATSNPWRRSQIQIPAPSSSSPITPLPQTLTEQLSTEIYELILDYLDHTPTLLSCNLVCRSWAPRSKCLLLERMVCRPLPIVAHGGFGEVLCAVPDPTPDNNGIIFGTRDGIYRGTRDHSRPRLLACNDAAQIEAFPEEDFFVCLAGGTLMTMSLAALNSGTLRDSDITRVSHHVSAFTVHWNTTAGGSHRLCAFKTSSLSTTMKVFDVNTTNQLTNLVVYRELYIPTETRSMRFINSTRVIVALKKSGGAKGGFEVVDFNTAESQSLLDPNDPSHPEDEVKKSRSKTVNFFKSGDAEYLVCYDKFAFFVDRSGTMVRGDETMRWSQPANMFALREPYLLAVCNNFIEVWNIETGKRAHQIKGGYALLNTPKVGETILALSLSSGEITEILFHDHPAWDLQ</sequence>
<dbReference type="SMART" id="SM00036">
    <property type="entry name" value="CNH"/>
    <property type="match status" value="1"/>
</dbReference>
<comment type="caution">
    <text evidence="3">The sequence shown here is derived from an EMBL/GenBank/DDBJ whole genome shotgun (WGS) entry which is preliminary data.</text>
</comment>
<evidence type="ECO:0000313" key="4">
    <source>
        <dbReference type="Proteomes" id="UP001362999"/>
    </source>
</evidence>
<dbReference type="InterPro" id="IPR036047">
    <property type="entry name" value="F-box-like_dom_sf"/>
</dbReference>
<feature type="domain" description="CNH" evidence="2">
    <location>
        <begin position="95"/>
        <end position="384"/>
    </location>
</feature>
<dbReference type="GO" id="GO:0005085">
    <property type="term" value="F:guanyl-nucleotide exchange factor activity"/>
    <property type="evidence" value="ECO:0007669"/>
    <property type="project" value="UniProtKB-KW"/>
</dbReference>
<protein>
    <submittedName>
        <fullName evidence="3">Sulfhydryl oxidase</fullName>
    </submittedName>
</protein>
<dbReference type="SUPFAM" id="SSF81383">
    <property type="entry name" value="F-box domain"/>
    <property type="match status" value="1"/>
</dbReference>
<dbReference type="PANTHER" id="PTHR46572:SF1">
    <property type="entry name" value="RHO1 GUANINE NUCLEOTIDE EXCHANGE FACTOR TUS1"/>
    <property type="match status" value="1"/>
</dbReference>
<evidence type="ECO:0000313" key="3">
    <source>
        <dbReference type="EMBL" id="KAK7025001.1"/>
    </source>
</evidence>
<evidence type="ECO:0000259" key="2">
    <source>
        <dbReference type="PROSITE" id="PS50219"/>
    </source>
</evidence>
<gene>
    <name evidence="3" type="ORF">R3P38DRAFT_2952228</name>
</gene>
<dbReference type="Pfam" id="PF00780">
    <property type="entry name" value="CNH"/>
    <property type="match status" value="1"/>
</dbReference>